<dbReference type="Pfam" id="PF05368">
    <property type="entry name" value="NmrA"/>
    <property type="match status" value="1"/>
</dbReference>
<evidence type="ECO:0000313" key="2">
    <source>
        <dbReference type="EMBL" id="MCE2596401.1"/>
    </source>
</evidence>
<dbReference type="Proteomes" id="UP001201273">
    <property type="component" value="Unassembled WGS sequence"/>
</dbReference>
<organism evidence="2 3">
    <name type="scientific">Motilimonas cestriensis</name>
    <dbReference type="NCBI Taxonomy" id="2742685"/>
    <lineage>
        <taxon>Bacteria</taxon>
        <taxon>Pseudomonadati</taxon>
        <taxon>Pseudomonadota</taxon>
        <taxon>Gammaproteobacteria</taxon>
        <taxon>Alteromonadales</taxon>
        <taxon>Alteromonadales genera incertae sedis</taxon>
        <taxon>Motilimonas</taxon>
    </lineage>
</organism>
<dbReference type="InterPro" id="IPR051604">
    <property type="entry name" value="Ergot_Alk_Oxidoreductase"/>
</dbReference>
<dbReference type="InterPro" id="IPR008030">
    <property type="entry name" value="NmrA-like"/>
</dbReference>
<dbReference type="RefSeq" id="WP_233054044.1">
    <property type="nucleotide sequence ID" value="NZ_JAIMJA010000019.1"/>
</dbReference>
<feature type="domain" description="NmrA-like" evidence="1">
    <location>
        <begin position="8"/>
        <end position="243"/>
    </location>
</feature>
<name>A0ABS8WBK8_9GAMM</name>
<accession>A0ABS8WBK8</accession>
<dbReference type="Gene3D" id="3.90.25.10">
    <property type="entry name" value="UDP-galactose 4-epimerase, domain 1"/>
    <property type="match status" value="1"/>
</dbReference>
<dbReference type="PANTHER" id="PTHR43162:SF1">
    <property type="entry name" value="PRESTALK A DIFFERENTIATION PROTEIN A"/>
    <property type="match status" value="1"/>
</dbReference>
<evidence type="ECO:0000313" key="3">
    <source>
        <dbReference type="Proteomes" id="UP001201273"/>
    </source>
</evidence>
<comment type="caution">
    <text evidence="2">The sequence shown here is derived from an EMBL/GenBank/DDBJ whole genome shotgun (WGS) entry which is preliminary data.</text>
</comment>
<reference evidence="2 3" key="1">
    <citation type="journal article" date="2022" name="Environ. Microbiol. Rep.">
        <title>Eco-phylogenetic analyses reveal divergent evolution of vitamin B12 metabolism in the marine bacterial family 'Psychromonadaceae'.</title>
        <authorList>
            <person name="Jin X."/>
            <person name="Yang Y."/>
            <person name="Cao H."/>
            <person name="Gao B."/>
            <person name="Zhao Z."/>
        </authorList>
    </citation>
    <scope>NUCLEOTIDE SEQUENCE [LARGE SCALE GENOMIC DNA]</scope>
    <source>
        <strain evidence="2 3">MKS20</strain>
    </source>
</reference>
<evidence type="ECO:0000259" key="1">
    <source>
        <dbReference type="Pfam" id="PF05368"/>
    </source>
</evidence>
<sequence>MTKAELYAVTGVSGRTGAATAQALITAGKQVRVVVRDATKGAYWQQQGAEVAVADLSNSATLANALSGVTAAYIISPQQYTRADLFTQAEVMANAIAEAAIAAKLPKMVALSSVGAEQASSTGWIAMNRVLEQRLSQTGLNVAFLRAAYFMENWQPLISPARALGELASFLAPLERKIPMIASQDIGEIAAQVLCENWQGTRAINLTGPADYSPHDVAHHLAAQLDKPITAVAIPESHWQQAMSGQGFSPAALAGFIEMTKGLNSGHIAFNKNDSIEHRAGSITLETLLKQVTE</sequence>
<dbReference type="PANTHER" id="PTHR43162">
    <property type="match status" value="1"/>
</dbReference>
<gene>
    <name evidence="2" type="ORF">K6Y31_16515</name>
</gene>
<keyword evidence="3" id="KW-1185">Reference proteome</keyword>
<dbReference type="SUPFAM" id="SSF51735">
    <property type="entry name" value="NAD(P)-binding Rossmann-fold domains"/>
    <property type="match status" value="1"/>
</dbReference>
<proteinExistence type="predicted"/>
<dbReference type="Gene3D" id="3.40.50.720">
    <property type="entry name" value="NAD(P)-binding Rossmann-like Domain"/>
    <property type="match status" value="1"/>
</dbReference>
<dbReference type="EMBL" id="JAIMJA010000019">
    <property type="protein sequence ID" value="MCE2596401.1"/>
    <property type="molecule type" value="Genomic_DNA"/>
</dbReference>
<protein>
    <submittedName>
        <fullName evidence="2">NmrA family NAD(P)-binding protein</fullName>
    </submittedName>
</protein>
<dbReference type="InterPro" id="IPR036291">
    <property type="entry name" value="NAD(P)-bd_dom_sf"/>
</dbReference>